<protein>
    <submittedName>
        <fullName evidence="1">Uncharacterized protein</fullName>
    </submittedName>
</protein>
<reference evidence="1 2" key="1">
    <citation type="submission" date="2018-08" db="EMBL/GenBank/DDBJ databases">
        <title>Chitinophaga sp. K20C18050901, a novel bacterium isolated from forest soil.</title>
        <authorList>
            <person name="Wang C."/>
        </authorList>
    </citation>
    <scope>NUCLEOTIDE SEQUENCE [LARGE SCALE GENOMIC DNA]</scope>
    <source>
        <strain evidence="1 2">K20C18050901</strain>
    </source>
</reference>
<comment type="caution">
    <text evidence="1">The sequence shown here is derived from an EMBL/GenBank/DDBJ whole genome shotgun (WGS) entry which is preliminary data.</text>
</comment>
<evidence type="ECO:0000313" key="1">
    <source>
        <dbReference type="EMBL" id="RFM34151.1"/>
    </source>
</evidence>
<organism evidence="1 2">
    <name type="scientific">Chitinophaga silvisoli</name>
    <dbReference type="NCBI Taxonomy" id="2291814"/>
    <lineage>
        <taxon>Bacteria</taxon>
        <taxon>Pseudomonadati</taxon>
        <taxon>Bacteroidota</taxon>
        <taxon>Chitinophagia</taxon>
        <taxon>Chitinophagales</taxon>
        <taxon>Chitinophagaceae</taxon>
        <taxon>Chitinophaga</taxon>
    </lineage>
</organism>
<keyword evidence="2" id="KW-1185">Reference proteome</keyword>
<dbReference type="AlphaFoldDB" id="A0A3E1P1U0"/>
<gene>
    <name evidence="1" type="ORF">DXN04_12765</name>
</gene>
<accession>A0A3E1P1U0</accession>
<proteinExistence type="predicted"/>
<dbReference type="Proteomes" id="UP000261174">
    <property type="component" value="Unassembled WGS sequence"/>
</dbReference>
<dbReference type="EMBL" id="QTJV01000004">
    <property type="protein sequence ID" value="RFM34151.1"/>
    <property type="molecule type" value="Genomic_DNA"/>
</dbReference>
<sequence>MLKHRSKGLFEVGNGLEGAFLSFKRVVGFDGNSTSKGHYKGTKRSLQYPRDIEVTFWCRRSVEEASNKHRRSVEQASKKYRTSIGIYLVLKYPCQVEGSIMIKGFRKFIITNPAHMKSSSQPTRFRFHNLGIGDIQLGRKPGHIPGMLPFNLYTGKHHFTVSPHASLYHVFNRPIRCMIEQKDSGIALSHLFAGVNENGFINRLFIYPDQAGFQLATRLSHLYGEPAAQNNWVTESDTEITLQTSNTLLQTVIAFRFLYDVTALKEYEVRVV</sequence>
<name>A0A3E1P1U0_9BACT</name>
<evidence type="ECO:0000313" key="2">
    <source>
        <dbReference type="Proteomes" id="UP000261174"/>
    </source>
</evidence>